<dbReference type="AlphaFoldDB" id="A0A8J4CPE0"/>
<reference evidence="1" key="1">
    <citation type="journal article" date="2021" name="Proc. Natl. Acad. Sci. U.S.A.">
        <title>Three genomes in the algal genus Volvox reveal the fate of a haploid sex-determining region after a transition to homothallism.</title>
        <authorList>
            <person name="Yamamoto K."/>
            <person name="Hamaji T."/>
            <person name="Kawai-Toyooka H."/>
            <person name="Matsuzaki R."/>
            <person name="Takahashi F."/>
            <person name="Nishimura Y."/>
            <person name="Kawachi M."/>
            <person name="Noguchi H."/>
            <person name="Minakuchi Y."/>
            <person name="Umen J.G."/>
            <person name="Toyoda A."/>
            <person name="Nozaki H."/>
        </authorList>
    </citation>
    <scope>NUCLEOTIDE SEQUENCE</scope>
    <source>
        <strain evidence="1">NIES-3786</strain>
    </source>
</reference>
<keyword evidence="2" id="KW-1185">Reference proteome</keyword>
<proteinExistence type="predicted"/>
<evidence type="ECO:0000313" key="2">
    <source>
        <dbReference type="Proteomes" id="UP000747110"/>
    </source>
</evidence>
<dbReference type="Proteomes" id="UP000747110">
    <property type="component" value="Unassembled WGS sequence"/>
</dbReference>
<organism evidence="1 2">
    <name type="scientific">Volvox reticuliferus</name>
    <dbReference type="NCBI Taxonomy" id="1737510"/>
    <lineage>
        <taxon>Eukaryota</taxon>
        <taxon>Viridiplantae</taxon>
        <taxon>Chlorophyta</taxon>
        <taxon>core chlorophytes</taxon>
        <taxon>Chlorophyceae</taxon>
        <taxon>CS clade</taxon>
        <taxon>Chlamydomonadales</taxon>
        <taxon>Volvocaceae</taxon>
        <taxon>Volvox</taxon>
    </lineage>
</organism>
<evidence type="ECO:0000313" key="1">
    <source>
        <dbReference type="EMBL" id="GIL86348.1"/>
    </source>
</evidence>
<name>A0A8J4CPE0_9CHLO</name>
<dbReference type="EMBL" id="BNCP01000035">
    <property type="protein sequence ID" value="GIL86348.1"/>
    <property type="molecule type" value="Genomic_DNA"/>
</dbReference>
<comment type="caution">
    <text evidence="1">The sequence shown here is derived from an EMBL/GenBank/DDBJ whole genome shotgun (WGS) entry which is preliminary data.</text>
</comment>
<gene>
    <name evidence="1" type="ORF">Vretifemale_14659</name>
</gene>
<accession>A0A8J4CPE0</accession>
<sequence length="114" mass="12390">MAKRRSPHAGNVPLAAAAARGNRLDPLPLLTRSSLFCSGVTTSWSTITRTTTTTTTTTALALRLRVSRGANTPAAFTSGSRGVVKSAEQRNFSRITTEMIKRRNFTNQTYFANK</sequence>
<protein>
    <submittedName>
        <fullName evidence="1">Uncharacterized protein</fullName>
    </submittedName>
</protein>